<dbReference type="AlphaFoldDB" id="A0A9N8DUA0"/>
<feature type="transmembrane region" description="Helical" evidence="2">
    <location>
        <begin position="505"/>
        <end position="528"/>
    </location>
</feature>
<feature type="transmembrane region" description="Helical" evidence="2">
    <location>
        <begin position="540"/>
        <end position="557"/>
    </location>
</feature>
<feature type="compositionally biased region" description="Gly residues" evidence="1">
    <location>
        <begin position="934"/>
        <end position="947"/>
    </location>
</feature>
<reference evidence="3" key="1">
    <citation type="submission" date="2020-06" db="EMBL/GenBank/DDBJ databases">
        <authorList>
            <consortium name="Plant Systems Biology data submission"/>
        </authorList>
    </citation>
    <scope>NUCLEOTIDE SEQUENCE</scope>
    <source>
        <strain evidence="3">D6</strain>
    </source>
</reference>
<feature type="transmembrane region" description="Helical" evidence="2">
    <location>
        <begin position="774"/>
        <end position="795"/>
    </location>
</feature>
<organism evidence="3 4">
    <name type="scientific">Seminavis robusta</name>
    <dbReference type="NCBI Taxonomy" id="568900"/>
    <lineage>
        <taxon>Eukaryota</taxon>
        <taxon>Sar</taxon>
        <taxon>Stramenopiles</taxon>
        <taxon>Ochrophyta</taxon>
        <taxon>Bacillariophyta</taxon>
        <taxon>Bacillariophyceae</taxon>
        <taxon>Bacillariophycidae</taxon>
        <taxon>Naviculales</taxon>
        <taxon>Naviculaceae</taxon>
        <taxon>Seminavis</taxon>
    </lineage>
</organism>
<feature type="transmembrane region" description="Helical" evidence="2">
    <location>
        <begin position="564"/>
        <end position="585"/>
    </location>
</feature>
<feature type="region of interest" description="Disordered" evidence="1">
    <location>
        <begin position="1"/>
        <end position="112"/>
    </location>
</feature>
<feature type="compositionally biased region" description="Basic residues" evidence="1">
    <location>
        <begin position="142"/>
        <end position="151"/>
    </location>
</feature>
<feature type="transmembrane region" description="Helical" evidence="2">
    <location>
        <begin position="444"/>
        <end position="463"/>
    </location>
</feature>
<evidence type="ECO:0000313" key="3">
    <source>
        <dbReference type="EMBL" id="CAB9507164.1"/>
    </source>
</evidence>
<keyword evidence="2" id="KW-0472">Membrane</keyword>
<proteinExistence type="predicted"/>
<feature type="compositionally biased region" description="Polar residues" evidence="1">
    <location>
        <begin position="264"/>
        <end position="281"/>
    </location>
</feature>
<dbReference type="InterPro" id="IPR038665">
    <property type="entry name" value="Voltage-dep_anion_channel_sf"/>
</dbReference>
<feature type="compositionally biased region" description="Polar residues" evidence="1">
    <location>
        <begin position="29"/>
        <end position="42"/>
    </location>
</feature>
<keyword evidence="4" id="KW-1185">Reference proteome</keyword>
<dbReference type="EMBL" id="CAICTM010000294">
    <property type="protein sequence ID" value="CAB9507164.1"/>
    <property type="molecule type" value="Genomic_DNA"/>
</dbReference>
<feature type="compositionally biased region" description="Polar residues" evidence="1">
    <location>
        <begin position="1"/>
        <end position="11"/>
    </location>
</feature>
<feature type="transmembrane region" description="Helical" evidence="2">
    <location>
        <begin position="700"/>
        <end position="720"/>
    </location>
</feature>
<feature type="region of interest" description="Disordered" evidence="1">
    <location>
        <begin position="128"/>
        <end position="185"/>
    </location>
</feature>
<keyword evidence="2" id="KW-1133">Transmembrane helix</keyword>
<sequence>MKTPQSSSSSQRARDTEVAAAVLQERVGNGNTSTMSNNFSHSNDNKSTHEVVQQQSGGQDASERAPLLVDTTRNNKPPRNPNHGRTRSVDFAGRQPPVDLRPMAPGRHHQRTRSLEEWASLFGIEGIRGAGDNDEIHPREDKHRKRQHHTPQRSPENEESQSTADTSSNGIPSLPLHYSPSAAKNRKHVRLDSIVEAELDENDYESDEPLQQPADHQSIQQQQQMAWFSAAAMGDSETSMDVDVDGAGAQTLYTSPRMSGYDADNQSVGSNGSSSTVYSLPQHLTNSGGRYSYTTNSSVAAPDDLSSVDDKSIAEGSLLDYSHSRSGSLSSERLAKFEREQEIMFQQKRTSIQRELSNVLERNAIKTHREKQEFINTYMVELEKERAKLVAQWREEWEKEEEHLRQRDPKRKLFRALYNKIGQCLDALMYFFSSFEVFISNMPLTIAALALSWVSMGCVWFKFMEEQIDDCHHVHFYSPQCTFPEFPGCFECNLENKWYILGVNFHYFCSIVSFTFCSMIMLKVIIAWDVVLDELGNPTTSTPAGVFCIAMVCVFAGRGPVGEMVVLITATFHFVLAFWFLYMAVFKYHLYPDPGWFPNTVGISYAAVKSFLYFPFYGEILMILCLTFFFGVFFVSALRVATNPKIAAPICWFMLSAPSITLYAVTLMAQPAEADEVAMANNPELKGHFVDFLQSYYLPLHHFLFACSLIGVCSAIHGVLSRWEKFKEKPFSPAHVAFCAPTLSHTNAIQSYRASIEALSSFPPHGWFRTAIDIYWCTFLFTGTIVNLIFTYKFLRRLPEWTKVDVADEEAPPAPYETMTHEMLDDRGAHETMMAQPFVSPAVLEANEAGALVRVRRGTEDYRRYGPFIRTRKVTARGFDPSMNDTELRQERAALLEWVAKTAPRKRNRTMSIPGVLHLRDKAGRGVYGTFVGGDGGVNGANDGGDIGDQRDVRRTNSKHTRARTSVDGFW</sequence>
<gene>
    <name evidence="3" type="ORF">SEMRO_295_G110430.1</name>
</gene>
<evidence type="ECO:0000313" key="4">
    <source>
        <dbReference type="Proteomes" id="UP001153069"/>
    </source>
</evidence>
<feature type="region of interest" description="Disordered" evidence="1">
    <location>
        <begin position="934"/>
        <end position="971"/>
    </location>
</feature>
<accession>A0A9N8DUA0</accession>
<feature type="compositionally biased region" description="Polar residues" evidence="1">
    <location>
        <begin position="160"/>
        <end position="171"/>
    </location>
</feature>
<name>A0A9N8DUA0_9STRA</name>
<comment type="caution">
    <text evidence="3">The sequence shown here is derived from an EMBL/GenBank/DDBJ whole genome shotgun (WGS) entry which is preliminary data.</text>
</comment>
<protein>
    <submittedName>
        <fullName evidence="3">Uncharacterized protein</fullName>
    </submittedName>
</protein>
<dbReference type="OrthoDB" id="47211at2759"/>
<feature type="transmembrane region" description="Helical" evidence="2">
    <location>
        <begin position="650"/>
        <end position="669"/>
    </location>
</feature>
<feature type="compositionally biased region" description="Polar residues" evidence="1">
    <location>
        <begin position="50"/>
        <end position="59"/>
    </location>
</feature>
<evidence type="ECO:0000256" key="2">
    <source>
        <dbReference type="SAM" id="Phobius"/>
    </source>
</evidence>
<dbReference type="Proteomes" id="UP001153069">
    <property type="component" value="Unassembled WGS sequence"/>
</dbReference>
<feature type="region of interest" description="Disordered" evidence="1">
    <location>
        <begin position="255"/>
        <end position="281"/>
    </location>
</feature>
<feature type="region of interest" description="Disordered" evidence="1">
    <location>
        <begin position="202"/>
        <end position="222"/>
    </location>
</feature>
<dbReference type="Gene3D" id="1.50.10.150">
    <property type="entry name" value="Voltage-dependent anion channel"/>
    <property type="match status" value="1"/>
</dbReference>
<evidence type="ECO:0000256" key="1">
    <source>
        <dbReference type="SAM" id="MobiDB-lite"/>
    </source>
</evidence>
<feature type="transmembrane region" description="Helical" evidence="2">
    <location>
        <begin position="620"/>
        <end position="638"/>
    </location>
</feature>
<keyword evidence="2" id="KW-0812">Transmembrane</keyword>